<dbReference type="AlphaFoldDB" id="A0A8T3ATN0"/>
<evidence type="ECO:0000313" key="2">
    <source>
        <dbReference type="Proteomes" id="UP000829196"/>
    </source>
</evidence>
<name>A0A8T3ATN0_DENNO</name>
<organism evidence="1 2">
    <name type="scientific">Dendrobium nobile</name>
    <name type="common">Orchid</name>
    <dbReference type="NCBI Taxonomy" id="94219"/>
    <lineage>
        <taxon>Eukaryota</taxon>
        <taxon>Viridiplantae</taxon>
        <taxon>Streptophyta</taxon>
        <taxon>Embryophyta</taxon>
        <taxon>Tracheophyta</taxon>
        <taxon>Spermatophyta</taxon>
        <taxon>Magnoliopsida</taxon>
        <taxon>Liliopsida</taxon>
        <taxon>Asparagales</taxon>
        <taxon>Orchidaceae</taxon>
        <taxon>Epidendroideae</taxon>
        <taxon>Malaxideae</taxon>
        <taxon>Dendrobiinae</taxon>
        <taxon>Dendrobium</taxon>
    </lineage>
</organism>
<dbReference type="SMR" id="A0A8T3ATN0"/>
<evidence type="ECO:0000313" key="1">
    <source>
        <dbReference type="EMBL" id="KAI0497445.1"/>
    </source>
</evidence>
<gene>
    <name evidence="1" type="ORF">KFK09_020672</name>
</gene>
<keyword evidence="2" id="KW-1185">Reference proteome</keyword>
<sequence length="148" mass="16131">MKGLKTEIRAAVKVLMPSDLEEAMKLTQLVENQNNLEKGARSSSSGGSYKTTTALLAPKGPASVINNEITREKPAGGGSGDNFKKLTETELQEKRAEGLCFRCDERYMPGHRCKDRTLQVLTVCDEEGMKRVVFPPCGQGGSLGGEYY</sequence>
<proteinExistence type="predicted"/>
<accession>A0A8T3ATN0</accession>
<reference evidence="1" key="1">
    <citation type="journal article" date="2022" name="Front. Genet.">
        <title>Chromosome-Scale Assembly of the Dendrobium nobile Genome Provides Insights Into the Molecular Mechanism of the Biosynthesis of the Medicinal Active Ingredient of Dendrobium.</title>
        <authorList>
            <person name="Xu Q."/>
            <person name="Niu S.-C."/>
            <person name="Li K.-L."/>
            <person name="Zheng P.-J."/>
            <person name="Zhang X.-J."/>
            <person name="Jia Y."/>
            <person name="Liu Y."/>
            <person name="Niu Y.-X."/>
            <person name="Yu L.-H."/>
            <person name="Chen D.-F."/>
            <person name="Zhang G.-Q."/>
        </authorList>
    </citation>
    <scope>NUCLEOTIDE SEQUENCE</scope>
    <source>
        <tissue evidence="1">Leaf</tissue>
    </source>
</reference>
<dbReference type="Proteomes" id="UP000829196">
    <property type="component" value="Unassembled WGS sequence"/>
</dbReference>
<dbReference type="OrthoDB" id="1938922at2759"/>
<protein>
    <submittedName>
        <fullName evidence="1">Uncharacterized protein</fullName>
    </submittedName>
</protein>
<dbReference type="EMBL" id="JAGYWB010000015">
    <property type="protein sequence ID" value="KAI0497445.1"/>
    <property type="molecule type" value="Genomic_DNA"/>
</dbReference>
<comment type="caution">
    <text evidence="1">The sequence shown here is derived from an EMBL/GenBank/DDBJ whole genome shotgun (WGS) entry which is preliminary data.</text>
</comment>